<dbReference type="RefSeq" id="YP_009035792.1">
    <property type="nucleotide sequence ID" value="NC_024207.1"/>
</dbReference>
<evidence type="ECO:0000313" key="1">
    <source>
        <dbReference type="EMBL" id="AHZ09995.1"/>
    </source>
</evidence>
<dbReference type="GeneID" id="19525612"/>
<reference evidence="2" key="1">
    <citation type="submission" date="2014-09" db="EMBL/GenBank/DDBJ databases">
        <authorList>
            <person name="Sauder A.B."/>
            <person name="McKenzie Q.R."/>
            <person name="Temple L.M."/>
            <person name="Alexis B.K."/>
            <person name="Al-Atrache Z."/>
            <person name="Lewis L.O."/>
            <person name="Loesser-Casey K.E."/>
            <person name="Mitchell K.J."/>
        </authorList>
    </citation>
    <scope>NUCLEOTIDE SEQUENCE [LARGE SCALE GENOMIC DNA]</scope>
</reference>
<evidence type="ECO:0000313" key="2">
    <source>
        <dbReference type="Proteomes" id="UP000026901"/>
    </source>
</evidence>
<sequence>MYNPYWVDVKLLPLASKMRRNYKIIEAFNFNSYVHFEVFKNYSLVISSHNNKLK</sequence>
<protein>
    <submittedName>
        <fullName evidence="1">Uncharacterized protein</fullName>
    </submittedName>
</protein>
<proteinExistence type="predicted"/>
<organism evidence="1 2">
    <name type="scientific">Bacillus phage Evoli</name>
    <dbReference type="NCBI Taxonomy" id="1486658"/>
    <lineage>
        <taxon>Viruses</taxon>
        <taxon>Duplodnaviria</taxon>
        <taxon>Heunggongvirae</taxon>
        <taxon>Uroviricota</taxon>
        <taxon>Caudoviricetes</taxon>
        <taxon>Herelleviridae</taxon>
        <taxon>Bastillevirinae</taxon>
        <taxon>Bastillevirus</taxon>
        <taxon>Bastillevirus evoli</taxon>
    </lineage>
</organism>
<dbReference type="KEGG" id="vg:19525612"/>
<dbReference type="Proteomes" id="UP000026901">
    <property type="component" value="Segment"/>
</dbReference>
<accession>A0A024B0K3</accession>
<name>A0A024B0K3_9CAUD</name>
<keyword evidence="2" id="KW-1185">Reference proteome</keyword>
<dbReference type="EMBL" id="KJ489398">
    <property type="protein sequence ID" value="AHZ09995.1"/>
    <property type="molecule type" value="Genomic_DNA"/>
</dbReference>